<keyword evidence="8 9" id="KW-0961">Cell wall biogenesis/degradation</keyword>
<feature type="transmembrane region" description="Helical" evidence="8">
    <location>
        <begin position="396"/>
        <end position="417"/>
    </location>
</feature>
<evidence type="ECO:0000256" key="7">
    <source>
        <dbReference type="ARBA" id="ARBA00023136"/>
    </source>
</evidence>
<keyword evidence="4 8" id="KW-0133">Cell shape</keyword>
<comment type="subcellular location">
    <subcellularLocation>
        <location evidence="1 8">Cell membrane</location>
        <topology evidence="1 8">Multi-pass membrane protein</topology>
    </subcellularLocation>
</comment>
<dbReference type="InterPro" id="IPR004268">
    <property type="entry name" value="MurJ"/>
</dbReference>
<evidence type="ECO:0000256" key="2">
    <source>
        <dbReference type="ARBA" id="ARBA00022475"/>
    </source>
</evidence>
<accession>A0A1F5Z6V6</accession>
<feature type="transmembrane region" description="Helical" evidence="8">
    <location>
        <begin position="65"/>
        <end position="86"/>
    </location>
</feature>
<dbReference type="PANTHER" id="PTHR47019">
    <property type="entry name" value="LIPID II FLIPPASE MURJ"/>
    <property type="match status" value="1"/>
</dbReference>
<dbReference type="GO" id="GO:0009252">
    <property type="term" value="P:peptidoglycan biosynthetic process"/>
    <property type="evidence" value="ECO:0007669"/>
    <property type="project" value="UniProtKB-UniRule"/>
</dbReference>
<organism evidence="10 11">
    <name type="scientific">Candidatus Gottesmanbacteria bacterium RIFCSPHIGHO2_01_FULL_40_15</name>
    <dbReference type="NCBI Taxonomy" id="1798376"/>
    <lineage>
        <taxon>Bacteria</taxon>
        <taxon>Candidatus Gottesmaniibacteriota</taxon>
    </lineage>
</organism>
<feature type="transmembrane region" description="Helical" evidence="8">
    <location>
        <begin position="496"/>
        <end position="516"/>
    </location>
</feature>
<comment type="pathway">
    <text evidence="8">Cell wall biogenesis; peptidoglycan biosynthesis.</text>
</comment>
<dbReference type="EMBL" id="MFJF01000005">
    <property type="protein sequence ID" value="OGG08105.1"/>
    <property type="molecule type" value="Genomic_DNA"/>
</dbReference>
<dbReference type="Pfam" id="PF03023">
    <property type="entry name" value="MurJ"/>
    <property type="match status" value="1"/>
</dbReference>
<feature type="transmembrane region" description="Helical" evidence="8">
    <location>
        <begin position="362"/>
        <end position="384"/>
    </location>
</feature>
<dbReference type="HAMAP" id="MF_02078">
    <property type="entry name" value="MurJ_MviN"/>
    <property type="match status" value="1"/>
</dbReference>
<dbReference type="UniPathway" id="UPA00219"/>
<keyword evidence="8 9" id="KW-0813">Transport</keyword>
<evidence type="ECO:0000256" key="8">
    <source>
        <dbReference type="HAMAP-Rule" id="MF_02078"/>
    </source>
</evidence>
<dbReference type="AlphaFoldDB" id="A0A1F5Z6V6"/>
<feature type="transmembrane region" description="Helical" evidence="8">
    <location>
        <begin position="20"/>
        <end position="39"/>
    </location>
</feature>
<dbReference type="GO" id="GO:0015648">
    <property type="term" value="F:lipid-linked peptidoglycan transporter activity"/>
    <property type="evidence" value="ECO:0007669"/>
    <property type="project" value="UniProtKB-UniRule"/>
</dbReference>
<comment type="caution">
    <text evidence="10">The sequence shown here is derived from an EMBL/GenBank/DDBJ whole genome shotgun (WGS) entry which is preliminary data.</text>
</comment>
<keyword evidence="5 8" id="KW-0573">Peptidoglycan synthesis</keyword>
<gene>
    <name evidence="8" type="primary">murJ</name>
    <name evidence="10" type="ORF">A2777_01830</name>
</gene>
<dbReference type="InterPro" id="IPR051050">
    <property type="entry name" value="Lipid_II_flippase_MurJ/MviN"/>
</dbReference>
<dbReference type="NCBIfam" id="TIGR01695">
    <property type="entry name" value="murJ_mviN"/>
    <property type="match status" value="1"/>
</dbReference>
<feature type="transmembrane region" description="Helical" evidence="8">
    <location>
        <begin position="98"/>
        <end position="121"/>
    </location>
</feature>
<dbReference type="GO" id="GO:0008360">
    <property type="term" value="P:regulation of cell shape"/>
    <property type="evidence" value="ECO:0007669"/>
    <property type="project" value="UniProtKB-UniRule"/>
</dbReference>
<comment type="function">
    <text evidence="8 9">Involved in peptidoglycan biosynthesis. Transports lipid-linked peptidoglycan precursors from the inner to the outer leaflet of the cytoplasmic membrane.</text>
</comment>
<evidence type="ECO:0000256" key="4">
    <source>
        <dbReference type="ARBA" id="ARBA00022960"/>
    </source>
</evidence>
<evidence type="ECO:0000313" key="11">
    <source>
        <dbReference type="Proteomes" id="UP000177354"/>
    </source>
</evidence>
<feature type="transmembrane region" description="Helical" evidence="8">
    <location>
        <begin position="423"/>
        <end position="444"/>
    </location>
</feature>
<keyword evidence="3 8" id="KW-0812">Transmembrane</keyword>
<evidence type="ECO:0000256" key="6">
    <source>
        <dbReference type="ARBA" id="ARBA00022989"/>
    </source>
</evidence>
<dbReference type="PANTHER" id="PTHR47019:SF1">
    <property type="entry name" value="LIPID II FLIPPASE MURJ"/>
    <property type="match status" value="1"/>
</dbReference>
<evidence type="ECO:0000256" key="5">
    <source>
        <dbReference type="ARBA" id="ARBA00022984"/>
    </source>
</evidence>
<reference evidence="10 11" key="1">
    <citation type="journal article" date="2016" name="Nat. Commun.">
        <title>Thousands of microbial genomes shed light on interconnected biogeochemical processes in an aquifer system.</title>
        <authorList>
            <person name="Anantharaman K."/>
            <person name="Brown C.T."/>
            <person name="Hug L.A."/>
            <person name="Sharon I."/>
            <person name="Castelle C.J."/>
            <person name="Probst A.J."/>
            <person name="Thomas B.C."/>
            <person name="Singh A."/>
            <person name="Wilkins M.J."/>
            <person name="Karaoz U."/>
            <person name="Brodie E.L."/>
            <person name="Williams K.H."/>
            <person name="Hubbard S.S."/>
            <person name="Banfield J.F."/>
        </authorList>
    </citation>
    <scope>NUCLEOTIDE SEQUENCE [LARGE SCALE GENOMIC DNA]</scope>
</reference>
<protein>
    <recommendedName>
        <fullName evidence="8">Probable lipid II flippase MurJ</fullName>
    </recommendedName>
</protein>
<dbReference type="GO" id="GO:0005886">
    <property type="term" value="C:plasma membrane"/>
    <property type="evidence" value="ECO:0007669"/>
    <property type="project" value="UniProtKB-SubCell"/>
</dbReference>
<dbReference type="Proteomes" id="UP000177354">
    <property type="component" value="Unassembled WGS sequence"/>
</dbReference>
<keyword evidence="2 8" id="KW-1003">Cell membrane</keyword>
<proteinExistence type="inferred from homology"/>
<dbReference type="CDD" id="cd13123">
    <property type="entry name" value="MATE_MurJ_like"/>
    <property type="match status" value="1"/>
</dbReference>
<feature type="transmembrane region" description="Helical" evidence="8">
    <location>
        <begin position="456"/>
        <end position="476"/>
    </location>
</feature>
<feature type="transmembrane region" description="Helical" evidence="8">
    <location>
        <begin position="318"/>
        <end position="342"/>
    </location>
</feature>
<evidence type="ECO:0000256" key="3">
    <source>
        <dbReference type="ARBA" id="ARBA00022692"/>
    </source>
</evidence>
<feature type="transmembrane region" description="Helical" evidence="8">
    <location>
        <begin position="171"/>
        <end position="192"/>
    </location>
</feature>
<keyword evidence="7 8" id="KW-0472">Membrane</keyword>
<dbReference type="PIRSF" id="PIRSF002869">
    <property type="entry name" value="MviN"/>
    <property type="match status" value="1"/>
</dbReference>
<evidence type="ECO:0000256" key="1">
    <source>
        <dbReference type="ARBA" id="ARBA00004651"/>
    </source>
</evidence>
<feature type="transmembrane region" description="Helical" evidence="8">
    <location>
        <begin position="141"/>
        <end position="164"/>
    </location>
</feature>
<evidence type="ECO:0000313" key="10">
    <source>
        <dbReference type="EMBL" id="OGG08105.1"/>
    </source>
</evidence>
<feature type="transmembrane region" description="Helical" evidence="8">
    <location>
        <begin position="198"/>
        <end position="217"/>
    </location>
</feature>
<evidence type="ECO:0000256" key="9">
    <source>
        <dbReference type="PIRNR" id="PIRNR002869"/>
    </source>
</evidence>
<keyword evidence="6 8" id="KW-1133">Transmembrane helix</keyword>
<dbReference type="GO" id="GO:0071555">
    <property type="term" value="P:cell wall organization"/>
    <property type="evidence" value="ECO:0007669"/>
    <property type="project" value="UniProtKB-UniRule"/>
</dbReference>
<sequence>MVKLLRKTFNILNRQQTNILSAASVIMTAVFLSRILGLFRDRLLAGRFTPEELGIYYAAFRLPNMIFELLVMGALASAFIPVFTAFLDTKGKENAFRLASAVINIGMVLFVIAAVPIYIFARNISALMAPGFSDSQIEVMVSFTRIMIIAQVFPLIIGNFLTGILQSFRNFLVPSLAPVIYNLGIIIGILFLTPTAGLYAPVIGVVIGAFLFTLIQIPPVLSYGYKHSADFSYKNPGVRSVGRLMLPRTLGLAVSQIDTTIDLALSSLLGASSVTVFNFAQHLQQLPIGLFGVSIAQASLPTLSSLYAKKDTEKFKTIFLSSFHQIMFLIVPLSAILIVLRIPVVRLVFGASTLFDWQSTVLTGHTLAFFSLSLFAQSLAHLLARSFYALQDSKTPVIIGAVSVITNTILSLLFVLVFQLDVWVLALSASIASILNMLLLLLMLYKKIGNITPGEIILPSVKIFLASFVAAVALYIPIKLLDQLVFDTTRTINLLILTGISTALGIFVYLFFAWFMDVPQIEILFKLFRKYAVKRPKVLIDTSQEVVNLQEQ</sequence>
<dbReference type="PRINTS" id="PR01806">
    <property type="entry name" value="VIRFACTRMVIN"/>
</dbReference>
<name>A0A1F5Z6V6_9BACT</name>
<comment type="similarity">
    <text evidence="8 9">Belongs to the MurJ/MviN family.</text>
</comment>
<dbReference type="GO" id="GO:0034204">
    <property type="term" value="P:lipid translocation"/>
    <property type="evidence" value="ECO:0007669"/>
    <property type="project" value="TreeGrafter"/>
</dbReference>